<feature type="coiled-coil region" evidence="1">
    <location>
        <begin position="73"/>
        <end position="100"/>
    </location>
</feature>
<protein>
    <submittedName>
        <fullName evidence="2">Uncharacterized protein</fullName>
    </submittedName>
</protein>
<dbReference type="AlphaFoldDB" id="A0A1N6DQF2"/>
<sequence>MPTFVSPDGNFEAWEAKPTGYFEVEEWERDHSTPQPTQDELTQQRIKEIQSLLTANDLASVRPLRAKLAGTATEADDARLAELEEQAQKLRAELVTLNALV</sequence>
<organism evidence="2 3">
    <name type="scientific">Halodesulfovibrio marinisediminis DSM 17456</name>
    <dbReference type="NCBI Taxonomy" id="1121457"/>
    <lineage>
        <taxon>Bacteria</taxon>
        <taxon>Pseudomonadati</taxon>
        <taxon>Thermodesulfobacteriota</taxon>
        <taxon>Desulfovibrionia</taxon>
        <taxon>Desulfovibrionales</taxon>
        <taxon>Desulfovibrionaceae</taxon>
        <taxon>Halodesulfovibrio</taxon>
    </lineage>
</organism>
<keyword evidence="1" id="KW-0175">Coiled coil</keyword>
<proteinExistence type="predicted"/>
<name>A0A1N6DQF2_9BACT</name>
<evidence type="ECO:0000313" key="2">
    <source>
        <dbReference type="EMBL" id="SIN72947.1"/>
    </source>
</evidence>
<keyword evidence="3" id="KW-1185">Reference proteome</keyword>
<dbReference type="STRING" id="1121457.SAMN02745161_0387"/>
<gene>
    <name evidence="2" type="ORF">SAMN02745161_0387</name>
</gene>
<accession>A0A1N6DQF2</accession>
<evidence type="ECO:0000313" key="3">
    <source>
        <dbReference type="Proteomes" id="UP000184694"/>
    </source>
</evidence>
<dbReference type="EMBL" id="FSRG01000003">
    <property type="protein sequence ID" value="SIN72947.1"/>
    <property type="molecule type" value="Genomic_DNA"/>
</dbReference>
<dbReference type="Proteomes" id="UP000184694">
    <property type="component" value="Unassembled WGS sequence"/>
</dbReference>
<reference evidence="3" key="1">
    <citation type="submission" date="2016-11" db="EMBL/GenBank/DDBJ databases">
        <authorList>
            <person name="Varghese N."/>
            <person name="Submissions S."/>
        </authorList>
    </citation>
    <scope>NUCLEOTIDE SEQUENCE [LARGE SCALE GENOMIC DNA]</scope>
    <source>
        <strain evidence="3">DSM 17456</strain>
    </source>
</reference>
<dbReference type="RefSeq" id="WP_074215273.1">
    <property type="nucleotide sequence ID" value="NZ_FSRG01000003.1"/>
</dbReference>
<evidence type="ECO:0000256" key="1">
    <source>
        <dbReference type="SAM" id="Coils"/>
    </source>
</evidence>
<dbReference type="OrthoDB" id="5465354at2"/>